<feature type="transmembrane region" description="Helical" evidence="10">
    <location>
        <begin position="198"/>
        <end position="217"/>
    </location>
</feature>
<evidence type="ECO:0000256" key="8">
    <source>
        <dbReference type="ARBA" id="ARBA00022989"/>
    </source>
</evidence>
<evidence type="ECO:0000259" key="12">
    <source>
        <dbReference type="PROSITE" id="PS50928"/>
    </source>
</evidence>
<keyword evidence="4 10" id="KW-0813">Transport</keyword>
<proteinExistence type="inferred from homology"/>
<evidence type="ECO:0000313" key="14">
    <source>
        <dbReference type="Proteomes" id="UP001595818"/>
    </source>
</evidence>
<sequence length="228" mass="25324">MTLVLDTAPFLLTFRLALVTTLILFLIAVPLAYWLAYSRYKVKFAVEALVSMPLVLPPTVLGFYLLLAFSPENYLGRFFDEVFGLRLVFTFPGLVLASVIYSLPFMVQPIRAGFAGIPKAWLDAAHTLGKNQWLTLTRVLLPNMKNALLTGAVLSFAHTVGEFGVVLMVGGNIPGETRVISVAIYNEVEAMNYREANAYSLILIGFSFTVLLITYLINHHKNQVLGYD</sequence>
<protein>
    <recommendedName>
        <fullName evidence="11">Molybdenum transport system permease</fullName>
    </recommendedName>
</protein>
<dbReference type="InterPro" id="IPR000515">
    <property type="entry name" value="MetI-like"/>
</dbReference>
<evidence type="ECO:0000256" key="7">
    <source>
        <dbReference type="ARBA" id="ARBA00022692"/>
    </source>
</evidence>
<name>A0ABV9SW01_9BACT</name>
<accession>A0ABV9SW01</accession>
<reference evidence="14" key="1">
    <citation type="journal article" date="2019" name="Int. J. Syst. Evol. Microbiol.">
        <title>The Global Catalogue of Microorganisms (GCM) 10K type strain sequencing project: providing services to taxonomists for standard genome sequencing and annotation.</title>
        <authorList>
            <consortium name="The Broad Institute Genomics Platform"/>
            <consortium name="The Broad Institute Genome Sequencing Center for Infectious Disease"/>
            <person name="Wu L."/>
            <person name="Ma J."/>
        </authorList>
    </citation>
    <scope>NUCLEOTIDE SEQUENCE [LARGE SCALE GENOMIC DNA]</scope>
    <source>
        <strain evidence="14">CGMCC 4.7466</strain>
    </source>
</reference>
<evidence type="ECO:0000256" key="5">
    <source>
        <dbReference type="ARBA" id="ARBA00022475"/>
    </source>
</evidence>
<feature type="domain" description="ABC transmembrane type-1" evidence="12">
    <location>
        <begin position="10"/>
        <end position="214"/>
    </location>
</feature>
<dbReference type="Proteomes" id="UP001595818">
    <property type="component" value="Unassembled WGS sequence"/>
</dbReference>
<keyword evidence="14" id="KW-1185">Reference proteome</keyword>
<dbReference type="InterPro" id="IPR035906">
    <property type="entry name" value="MetI-like_sf"/>
</dbReference>
<dbReference type="SUPFAM" id="SSF161098">
    <property type="entry name" value="MetI-like"/>
    <property type="match status" value="1"/>
</dbReference>
<dbReference type="PANTHER" id="PTHR30183:SF8">
    <property type="entry name" value="MOLYBDENUM TRANSPORT SYSTEM PERMEASE"/>
    <property type="match status" value="1"/>
</dbReference>
<evidence type="ECO:0000256" key="3">
    <source>
        <dbReference type="ARBA" id="ARBA00007069"/>
    </source>
</evidence>
<evidence type="ECO:0000256" key="10">
    <source>
        <dbReference type="RuleBase" id="RU363032"/>
    </source>
</evidence>
<comment type="subcellular location">
    <subcellularLocation>
        <location evidence="2 10">Cell membrane</location>
        <topology evidence="2 10">Multi-pass membrane protein</topology>
    </subcellularLocation>
</comment>
<dbReference type="NCBIfam" id="TIGR02141">
    <property type="entry name" value="modB_ABC"/>
    <property type="match status" value="1"/>
</dbReference>
<keyword evidence="5 11" id="KW-1003">Cell membrane</keyword>
<dbReference type="RefSeq" id="WP_377060984.1">
    <property type="nucleotide sequence ID" value="NZ_JBHSJJ010000001.1"/>
</dbReference>
<comment type="similarity">
    <text evidence="3 11">Belongs to the binding-protein-dependent transport system permease family. CysTW subfamily.</text>
</comment>
<dbReference type="PANTHER" id="PTHR30183">
    <property type="entry name" value="MOLYBDENUM TRANSPORT SYSTEM PERMEASE PROTEIN MODB"/>
    <property type="match status" value="1"/>
</dbReference>
<comment type="caution">
    <text evidence="11">Lacks conserved residue(s) required for the propagation of feature annotation.</text>
</comment>
<keyword evidence="9 10" id="KW-0472">Membrane</keyword>
<evidence type="ECO:0000256" key="2">
    <source>
        <dbReference type="ARBA" id="ARBA00004651"/>
    </source>
</evidence>
<comment type="function">
    <text evidence="1 11">Part of the binding-protein-dependent transport system for molybdenum; probably responsible for the translocation of the substrate across the membrane.</text>
</comment>
<dbReference type="Gene3D" id="1.10.3720.10">
    <property type="entry name" value="MetI-like"/>
    <property type="match status" value="1"/>
</dbReference>
<evidence type="ECO:0000256" key="1">
    <source>
        <dbReference type="ARBA" id="ARBA00002949"/>
    </source>
</evidence>
<evidence type="ECO:0000256" key="11">
    <source>
        <dbReference type="RuleBase" id="RU365097"/>
    </source>
</evidence>
<dbReference type="PROSITE" id="PS50928">
    <property type="entry name" value="ABC_TM1"/>
    <property type="match status" value="1"/>
</dbReference>
<dbReference type="CDD" id="cd06261">
    <property type="entry name" value="TM_PBP2"/>
    <property type="match status" value="1"/>
</dbReference>
<evidence type="ECO:0000313" key="13">
    <source>
        <dbReference type="EMBL" id="MFC4870444.1"/>
    </source>
</evidence>
<dbReference type="InterPro" id="IPR011867">
    <property type="entry name" value="ModB_ABC"/>
</dbReference>
<organism evidence="13 14">
    <name type="scientific">Negadavirga shengliensis</name>
    <dbReference type="NCBI Taxonomy" id="1389218"/>
    <lineage>
        <taxon>Bacteria</taxon>
        <taxon>Pseudomonadati</taxon>
        <taxon>Bacteroidota</taxon>
        <taxon>Cytophagia</taxon>
        <taxon>Cytophagales</taxon>
        <taxon>Cyclobacteriaceae</taxon>
        <taxon>Negadavirga</taxon>
    </lineage>
</organism>
<keyword evidence="8 10" id="KW-1133">Transmembrane helix</keyword>
<evidence type="ECO:0000256" key="4">
    <source>
        <dbReference type="ARBA" id="ARBA00022448"/>
    </source>
</evidence>
<keyword evidence="6 11" id="KW-0500">Molybdenum</keyword>
<feature type="transmembrane region" description="Helical" evidence="10">
    <location>
        <begin position="12"/>
        <end position="36"/>
    </location>
</feature>
<comment type="caution">
    <text evidence="13">The sequence shown here is derived from an EMBL/GenBank/DDBJ whole genome shotgun (WGS) entry which is preliminary data.</text>
</comment>
<keyword evidence="7 10" id="KW-0812">Transmembrane</keyword>
<dbReference type="Pfam" id="PF00528">
    <property type="entry name" value="BPD_transp_1"/>
    <property type="match status" value="1"/>
</dbReference>
<dbReference type="EMBL" id="JBHSJJ010000001">
    <property type="protein sequence ID" value="MFC4870444.1"/>
    <property type="molecule type" value="Genomic_DNA"/>
</dbReference>
<feature type="transmembrane region" description="Helical" evidence="10">
    <location>
        <begin position="48"/>
        <end position="67"/>
    </location>
</feature>
<feature type="transmembrane region" description="Helical" evidence="10">
    <location>
        <begin position="87"/>
        <end position="107"/>
    </location>
</feature>
<evidence type="ECO:0000256" key="6">
    <source>
        <dbReference type="ARBA" id="ARBA00022505"/>
    </source>
</evidence>
<gene>
    <name evidence="13" type="primary">modB</name>
    <name evidence="13" type="ORF">ACFPFU_02015</name>
</gene>
<evidence type="ECO:0000256" key="9">
    <source>
        <dbReference type="ARBA" id="ARBA00023136"/>
    </source>
</evidence>